<dbReference type="InterPro" id="IPR003779">
    <property type="entry name" value="CMD-like"/>
</dbReference>
<dbReference type="AlphaFoldDB" id="A0A7W8XJY2"/>
<dbReference type="InterPro" id="IPR029032">
    <property type="entry name" value="AhpD-like"/>
</dbReference>
<dbReference type="EMBL" id="JACHBC010000017">
    <property type="protein sequence ID" value="MBB5564160.1"/>
    <property type="molecule type" value="Genomic_DNA"/>
</dbReference>
<dbReference type="Pfam" id="PF02627">
    <property type="entry name" value="CMD"/>
    <property type="match status" value="2"/>
</dbReference>
<evidence type="ECO:0000313" key="3">
    <source>
        <dbReference type="Proteomes" id="UP000528824"/>
    </source>
</evidence>
<dbReference type="GO" id="GO:0051920">
    <property type="term" value="F:peroxiredoxin activity"/>
    <property type="evidence" value="ECO:0007669"/>
    <property type="project" value="InterPro"/>
</dbReference>
<protein>
    <submittedName>
        <fullName evidence="2">Alkylhydroperoxidase/carboxymuconolactone decarboxylase family protein YurZ</fullName>
    </submittedName>
</protein>
<dbReference type="PANTHER" id="PTHR33570:SF9">
    <property type="entry name" value="BLL4600 PROTEIN"/>
    <property type="match status" value="1"/>
</dbReference>
<keyword evidence="2" id="KW-0575">Peroxidase</keyword>
<name>A0A7W8XJY2_9HYPH</name>
<accession>A0A7W8XJY2</accession>
<dbReference type="Gene3D" id="1.20.1290.10">
    <property type="entry name" value="AhpD-like"/>
    <property type="match status" value="1"/>
</dbReference>
<dbReference type="SUPFAM" id="SSF69118">
    <property type="entry name" value="AhpD-like"/>
    <property type="match status" value="1"/>
</dbReference>
<proteinExistence type="predicted"/>
<feature type="domain" description="Carboxymuconolactone decarboxylase-like" evidence="1">
    <location>
        <begin position="3"/>
        <end position="73"/>
    </location>
</feature>
<sequence>MEGLWTRPQLSVRDRSVVTVAILVARSQTGDLSHYMNLALDNGVTPKELSEIITHLAFYAGWTNATSAVAVAQNIFAERNIGADQLPEASPDLMPLNQEGEAARQSAVQGLLEDASPGLADFTTDPLFKDVWLRPDLAPRDRSLVTITCLMANGQVAQLAGHLNRALDKVDASVTWTCYVRTRSSNRMA</sequence>
<evidence type="ECO:0000313" key="2">
    <source>
        <dbReference type="EMBL" id="MBB5564160.1"/>
    </source>
</evidence>
<dbReference type="Proteomes" id="UP000528824">
    <property type="component" value="Unassembled WGS sequence"/>
</dbReference>
<dbReference type="PANTHER" id="PTHR33570">
    <property type="entry name" value="4-CARBOXYMUCONOLACTONE DECARBOXYLASE FAMILY PROTEIN"/>
    <property type="match status" value="1"/>
</dbReference>
<keyword evidence="3" id="KW-1185">Reference proteome</keyword>
<comment type="caution">
    <text evidence="2">The sequence shown here is derived from an EMBL/GenBank/DDBJ whole genome shotgun (WGS) entry which is preliminary data.</text>
</comment>
<reference evidence="2 3" key="1">
    <citation type="submission" date="2020-08" db="EMBL/GenBank/DDBJ databases">
        <title>Genomic Encyclopedia of Type Strains, Phase IV (KMG-V): Genome sequencing to study the core and pangenomes of soil and plant-associated prokaryotes.</title>
        <authorList>
            <person name="Whitman W."/>
        </authorList>
    </citation>
    <scope>NUCLEOTIDE SEQUENCE [LARGE SCALE GENOMIC DNA]</scope>
    <source>
        <strain evidence="2 3">SEMIA 4034</strain>
    </source>
</reference>
<gene>
    <name evidence="2" type="ORF">GGI59_005867</name>
</gene>
<keyword evidence="2" id="KW-0560">Oxidoreductase</keyword>
<organism evidence="2 3">
    <name type="scientific">Rhizobium lentis</name>
    <dbReference type="NCBI Taxonomy" id="1138194"/>
    <lineage>
        <taxon>Bacteria</taxon>
        <taxon>Pseudomonadati</taxon>
        <taxon>Pseudomonadota</taxon>
        <taxon>Alphaproteobacteria</taxon>
        <taxon>Hyphomicrobiales</taxon>
        <taxon>Rhizobiaceae</taxon>
        <taxon>Rhizobium/Agrobacterium group</taxon>
        <taxon>Rhizobium</taxon>
    </lineage>
</organism>
<feature type="domain" description="Carboxymuconolactone decarboxylase-like" evidence="1">
    <location>
        <begin position="117"/>
        <end position="168"/>
    </location>
</feature>
<evidence type="ECO:0000259" key="1">
    <source>
        <dbReference type="Pfam" id="PF02627"/>
    </source>
</evidence>
<dbReference type="InterPro" id="IPR052512">
    <property type="entry name" value="4CMD/NDH-1_regulator"/>
</dbReference>